<accession>A0A0G9K3Y6</accession>
<evidence type="ECO:0000256" key="1">
    <source>
        <dbReference type="SAM" id="Phobius"/>
    </source>
</evidence>
<reference evidence="2 3" key="1">
    <citation type="submission" date="2014-01" db="EMBL/GenBank/DDBJ databases">
        <title>Development of a Comparative Genomic Fingerprinting Assay for High Resolution Genotyping of Arcobacter butzleri.</title>
        <authorList>
            <person name="Webb A.L."/>
            <person name="Inglis G.D."/>
            <person name="Kruczkiewicz P."/>
            <person name="Selinger L.B."/>
            <person name="Taboada E.N."/>
        </authorList>
    </citation>
    <scope>NUCLEOTIDE SEQUENCE [LARGE SCALE GENOMIC DNA]</scope>
    <source>
        <strain evidence="2 3">L348</strain>
    </source>
</reference>
<dbReference type="EMBL" id="JAIQ01000071">
    <property type="protein sequence ID" value="KLE01202.1"/>
    <property type="molecule type" value="Genomic_DNA"/>
</dbReference>
<evidence type="ECO:0000313" key="3">
    <source>
        <dbReference type="Proteomes" id="UP000035514"/>
    </source>
</evidence>
<dbReference type="Proteomes" id="UP000035514">
    <property type="component" value="Unassembled WGS sequence"/>
</dbReference>
<name>A0A0G9K3Y6_9BACT</name>
<evidence type="ECO:0000313" key="2">
    <source>
        <dbReference type="EMBL" id="KLE01202.1"/>
    </source>
</evidence>
<dbReference type="PATRIC" id="fig|1447256.3.peg.787"/>
<feature type="transmembrane region" description="Helical" evidence="1">
    <location>
        <begin position="5"/>
        <end position="22"/>
    </location>
</feature>
<keyword evidence="1" id="KW-0812">Transmembrane</keyword>
<sequence>MKISIFTILALVITIFWFKHLWSKPDLLNVSEHLITLWYQQLWVFQFMFIILVIADVFYFLIKDMK</sequence>
<proteinExistence type="predicted"/>
<gene>
    <name evidence="2" type="ORF">AA20_04065</name>
</gene>
<organism evidence="2 3">
    <name type="scientific">Aliarcobacter butzleri L348</name>
    <dbReference type="NCBI Taxonomy" id="1447256"/>
    <lineage>
        <taxon>Bacteria</taxon>
        <taxon>Pseudomonadati</taxon>
        <taxon>Campylobacterota</taxon>
        <taxon>Epsilonproteobacteria</taxon>
        <taxon>Campylobacterales</taxon>
        <taxon>Arcobacteraceae</taxon>
        <taxon>Aliarcobacter</taxon>
    </lineage>
</organism>
<feature type="transmembrane region" description="Helical" evidence="1">
    <location>
        <begin position="42"/>
        <end position="62"/>
    </location>
</feature>
<comment type="caution">
    <text evidence="2">The sequence shown here is derived from an EMBL/GenBank/DDBJ whole genome shotgun (WGS) entry which is preliminary data.</text>
</comment>
<dbReference type="AlphaFoldDB" id="A0A0G9K3Y6"/>
<protein>
    <submittedName>
        <fullName evidence="2">Uncharacterized protein</fullName>
    </submittedName>
</protein>
<keyword evidence="1" id="KW-0472">Membrane</keyword>
<keyword evidence="1" id="KW-1133">Transmembrane helix</keyword>